<dbReference type="Pfam" id="PF00152">
    <property type="entry name" value="tRNA-synt_2"/>
    <property type="match status" value="1"/>
</dbReference>
<dbReference type="HOGENOM" id="CLU_004553_2_0_9"/>
<dbReference type="CDD" id="cd00776">
    <property type="entry name" value="AsxRS_core"/>
    <property type="match status" value="1"/>
</dbReference>
<dbReference type="GO" id="GO:0006421">
    <property type="term" value="P:asparaginyl-tRNA aminoacylation"/>
    <property type="evidence" value="ECO:0007669"/>
    <property type="project" value="UniProtKB-UniRule"/>
</dbReference>
<keyword evidence="4 7" id="KW-0067">ATP-binding</keyword>
<feature type="domain" description="Aminoacyl-transfer RNA synthetases class-II family profile" evidence="8">
    <location>
        <begin position="133"/>
        <end position="422"/>
    </location>
</feature>
<evidence type="ECO:0000259" key="8">
    <source>
        <dbReference type="PROSITE" id="PS50862"/>
    </source>
</evidence>
<dbReference type="GO" id="GO:0016740">
    <property type="term" value="F:transferase activity"/>
    <property type="evidence" value="ECO:0007669"/>
    <property type="project" value="UniProtKB-ARBA"/>
</dbReference>
<reference evidence="9 10" key="2">
    <citation type="journal article" date="2012" name="Stand. Genomic Sci.">
        <title>Complete genome sequence of the moderately thermophilic mineral-sulfide-oxidizing firmicute Sulfobacillus acidophilus type strain (NAL(T)).</title>
        <authorList>
            <person name="Anderson I."/>
            <person name="Chertkov O."/>
            <person name="Chen A."/>
            <person name="Saunders E."/>
            <person name="Lapidus A."/>
            <person name="Nolan M."/>
            <person name="Lucas S."/>
            <person name="Hammon N."/>
            <person name="Deshpande S."/>
            <person name="Cheng J.F."/>
            <person name="Han C."/>
            <person name="Tapia R."/>
            <person name="Goodwin L.A."/>
            <person name="Pitluck S."/>
            <person name="Liolios K."/>
            <person name="Pagani I."/>
            <person name="Ivanova N."/>
            <person name="Mikhailova N."/>
            <person name="Pati A."/>
            <person name="Palaniappan K."/>
            <person name="Land M."/>
            <person name="Pan C."/>
            <person name="Rohde M."/>
            <person name="Pukall R."/>
            <person name="Goker M."/>
            <person name="Detter J.C."/>
            <person name="Woyke T."/>
            <person name="Bristow J."/>
            <person name="Eisen J.A."/>
            <person name="Markowitz V."/>
            <person name="Hugenholtz P."/>
            <person name="Kyrpides N.C."/>
            <person name="Klenk H.P."/>
            <person name="Mavromatis K."/>
        </authorList>
    </citation>
    <scope>NUCLEOTIDE SEQUENCE [LARGE SCALE GENOMIC DNA]</scope>
    <source>
        <strain evidence="10">ATCC 700253 / DSM 10332 / NAL</strain>
    </source>
</reference>
<evidence type="ECO:0000313" key="9">
    <source>
        <dbReference type="EMBL" id="AEW05359.1"/>
    </source>
</evidence>
<evidence type="ECO:0000256" key="7">
    <source>
        <dbReference type="HAMAP-Rule" id="MF_00534"/>
    </source>
</evidence>
<evidence type="ECO:0000256" key="6">
    <source>
        <dbReference type="ARBA" id="ARBA00023146"/>
    </source>
</evidence>
<protein>
    <recommendedName>
        <fullName evidence="7">Asparagine--tRNA ligase</fullName>
        <ecNumber evidence="7">6.1.1.22</ecNumber>
    </recommendedName>
    <alternativeName>
        <fullName evidence="7">Asparaginyl-tRNA synthetase</fullName>
        <shortName evidence="7">AsnRS</shortName>
    </alternativeName>
</protein>
<dbReference type="PROSITE" id="PS50862">
    <property type="entry name" value="AA_TRNA_LIGASE_II"/>
    <property type="match status" value="1"/>
</dbReference>
<keyword evidence="3 7" id="KW-0547">Nucleotide-binding</keyword>
<gene>
    <name evidence="7" type="primary">asnS</name>
    <name evidence="9" type="ordered locus">Sulac_1866</name>
</gene>
<dbReference type="SUPFAM" id="SSF55681">
    <property type="entry name" value="Class II aaRS and biotin synthetases"/>
    <property type="match status" value="1"/>
</dbReference>
<dbReference type="InterPro" id="IPR004522">
    <property type="entry name" value="Asn-tRNA-ligase"/>
</dbReference>
<accession>G8U0Q6</accession>
<dbReference type="AlphaFoldDB" id="G8U0Q6"/>
<comment type="subcellular location">
    <subcellularLocation>
        <location evidence="7">Cytoplasm</location>
    </subcellularLocation>
</comment>
<dbReference type="InterPro" id="IPR002312">
    <property type="entry name" value="Asp/Asn-tRNA-synth_IIb"/>
</dbReference>
<dbReference type="InterPro" id="IPR012340">
    <property type="entry name" value="NA-bd_OB-fold"/>
</dbReference>
<dbReference type="Pfam" id="PF01336">
    <property type="entry name" value="tRNA_anti-codon"/>
    <property type="match status" value="1"/>
</dbReference>
<dbReference type="GO" id="GO:0140096">
    <property type="term" value="F:catalytic activity, acting on a protein"/>
    <property type="evidence" value="ECO:0007669"/>
    <property type="project" value="UniProtKB-ARBA"/>
</dbReference>
<dbReference type="InterPro" id="IPR004365">
    <property type="entry name" value="NA-bd_OB_tRNA"/>
</dbReference>
<evidence type="ECO:0000313" key="10">
    <source>
        <dbReference type="Proteomes" id="UP000005439"/>
    </source>
</evidence>
<reference evidence="10" key="1">
    <citation type="submission" date="2011-12" db="EMBL/GenBank/DDBJ databases">
        <title>The complete genome of chromosome of Sulfobacillus acidophilus DSM 10332.</title>
        <authorList>
            <person name="Lucas S."/>
            <person name="Han J."/>
            <person name="Lapidus A."/>
            <person name="Bruce D."/>
            <person name="Goodwin L."/>
            <person name="Pitluck S."/>
            <person name="Peters L."/>
            <person name="Kyrpides N."/>
            <person name="Mavromatis K."/>
            <person name="Ivanova N."/>
            <person name="Mikhailova N."/>
            <person name="Chertkov O."/>
            <person name="Saunders E."/>
            <person name="Detter J.C."/>
            <person name="Tapia R."/>
            <person name="Han C."/>
            <person name="Land M."/>
            <person name="Hauser L."/>
            <person name="Markowitz V."/>
            <person name="Cheng J.-F."/>
            <person name="Hugenholtz P."/>
            <person name="Woyke T."/>
            <person name="Wu D."/>
            <person name="Pukall R."/>
            <person name="Gehrich-Schroeter G."/>
            <person name="Schneider S."/>
            <person name="Klenk H.-P."/>
            <person name="Eisen J.A."/>
        </authorList>
    </citation>
    <scope>NUCLEOTIDE SEQUENCE [LARGE SCALE GENOMIC DNA]</scope>
    <source>
        <strain evidence="10">ATCC 700253 / DSM 10332 / NAL</strain>
    </source>
</reference>
<dbReference type="Proteomes" id="UP000005439">
    <property type="component" value="Chromosome"/>
</dbReference>
<dbReference type="SUPFAM" id="SSF50249">
    <property type="entry name" value="Nucleic acid-binding proteins"/>
    <property type="match status" value="1"/>
</dbReference>
<dbReference type="NCBIfam" id="TIGR00457">
    <property type="entry name" value="asnS"/>
    <property type="match status" value="1"/>
</dbReference>
<dbReference type="InterPro" id="IPR004364">
    <property type="entry name" value="Aa-tRNA-synt_II"/>
</dbReference>
<keyword evidence="7" id="KW-0963">Cytoplasm</keyword>
<evidence type="ECO:0000256" key="2">
    <source>
        <dbReference type="ARBA" id="ARBA00022598"/>
    </source>
</evidence>
<dbReference type="InterPro" id="IPR006195">
    <property type="entry name" value="aa-tRNA-synth_II"/>
</dbReference>
<organism evidence="9 10">
    <name type="scientific">Sulfobacillus acidophilus (strain ATCC 700253 / DSM 10332 / NAL)</name>
    <dbReference type="NCBI Taxonomy" id="679936"/>
    <lineage>
        <taxon>Bacteria</taxon>
        <taxon>Bacillati</taxon>
        <taxon>Bacillota</taxon>
        <taxon>Clostridia</taxon>
        <taxon>Eubacteriales</taxon>
        <taxon>Clostridiales Family XVII. Incertae Sedis</taxon>
        <taxon>Sulfobacillus</taxon>
    </lineage>
</organism>
<comment type="subunit">
    <text evidence="7">Homodimer.</text>
</comment>
<name>G8U0Q6_SULAD</name>
<dbReference type="STRING" id="679936.Sulac_1866"/>
<dbReference type="HAMAP" id="MF_00534">
    <property type="entry name" value="Asn_tRNA_synth"/>
    <property type="match status" value="1"/>
</dbReference>
<keyword evidence="10" id="KW-1185">Reference proteome</keyword>
<dbReference type="PATRIC" id="fig|679936.5.peg.1932"/>
<dbReference type="EC" id="6.1.1.22" evidence="7"/>
<dbReference type="Gene3D" id="3.30.930.10">
    <property type="entry name" value="Bira Bifunctional Protein, Domain 2"/>
    <property type="match status" value="1"/>
</dbReference>
<dbReference type="InterPro" id="IPR045864">
    <property type="entry name" value="aa-tRNA-synth_II/BPL/LPL"/>
</dbReference>
<evidence type="ECO:0000256" key="5">
    <source>
        <dbReference type="ARBA" id="ARBA00022917"/>
    </source>
</evidence>
<dbReference type="NCBIfam" id="NF003483">
    <property type="entry name" value="PRK05159.1"/>
    <property type="match status" value="1"/>
</dbReference>
<keyword evidence="6 7" id="KW-0030">Aminoacyl-tRNA synthetase</keyword>
<proteinExistence type="inferred from homology"/>
<dbReference type="PRINTS" id="PR01042">
    <property type="entry name" value="TRNASYNTHASP"/>
</dbReference>
<dbReference type="Gene3D" id="2.40.50.140">
    <property type="entry name" value="Nucleic acid-binding proteins"/>
    <property type="match status" value="1"/>
</dbReference>
<dbReference type="EMBL" id="CP003179">
    <property type="protein sequence ID" value="AEW05359.1"/>
    <property type="molecule type" value="Genomic_DNA"/>
</dbReference>
<keyword evidence="5 7" id="KW-0648">Protein biosynthesis</keyword>
<dbReference type="CDD" id="cd04323">
    <property type="entry name" value="AsnRS_cyto_like_N"/>
    <property type="match status" value="1"/>
</dbReference>
<evidence type="ECO:0000256" key="4">
    <source>
        <dbReference type="ARBA" id="ARBA00022840"/>
    </source>
</evidence>
<keyword evidence="2 7" id="KW-0436">Ligase</keyword>
<dbReference type="GO" id="GO:0005737">
    <property type="term" value="C:cytoplasm"/>
    <property type="evidence" value="ECO:0007669"/>
    <property type="project" value="UniProtKB-SubCell"/>
</dbReference>
<dbReference type="KEGG" id="sap:Sulac_1866"/>
<dbReference type="GO" id="GO:0005524">
    <property type="term" value="F:ATP binding"/>
    <property type="evidence" value="ECO:0007669"/>
    <property type="project" value="UniProtKB-UniRule"/>
</dbReference>
<dbReference type="GO" id="GO:0003676">
    <property type="term" value="F:nucleic acid binding"/>
    <property type="evidence" value="ECO:0007669"/>
    <property type="project" value="InterPro"/>
</dbReference>
<sequence length="432" mass="49017">MTATAIHTLQSHLGDQVTVHGWVTHFRSSGKIHFLMVRDGTGVVQCIIRPGQAVLEGPWVTEWDQLGTEMAVSLDGTVHADPRAPGGVEISLTRLRVLSESPDYPIQPKEHGVDFLLDHRHLWIRSPRQAAILRIRSRIIHAIRNFLDDQGFVVTDPPIITPAAAEGTTTLFEIDYFGEPAYLSQSGQLYLEALAMALGRVYSFGPTFRAEKSKTRRHLMEFWMVEPEIAFCEFEENLEWQERLVSHVVQTVLRECQDELKTLNRDVSRLAAVIPPFPRITYDEAVERLNQAGYGIAWGEDLGAPHETALAEMFDRPVFLTHFPKAIKAFYMQPDPERPDRVLAADLLAPEGYGEIVGGSQRIHDLSVLEARMRETGLDPERYQWYLDLRRYGSVPHSGFGMGLERLVAWIAGLEHVRETIPFPRTLNRVWP</sequence>
<evidence type="ECO:0000256" key="3">
    <source>
        <dbReference type="ARBA" id="ARBA00022741"/>
    </source>
</evidence>
<dbReference type="NCBIfam" id="NF003037">
    <property type="entry name" value="PRK03932.1"/>
    <property type="match status" value="1"/>
</dbReference>
<comment type="similarity">
    <text evidence="1 7">Belongs to the class-II aminoacyl-tRNA synthetase family.</text>
</comment>
<evidence type="ECO:0000256" key="1">
    <source>
        <dbReference type="ARBA" id="ARBA00008226"/>
    </source>
</evidence>
<dbReference type="PANTHER" id="PTHR22594:SF34">
    <property type="entry name" value="ASPARAGINE--TRNA LIGASE, MITOCHONDRIAL-RELATED"/>
    <property type="match status" value="1"/>
</dbReference>
<comment type="catalytic activity">
    <reaction evidence="7">
        <text>tRNA(Asn) + L-asparagine + ATP = L-asparaginyl-tRNA(Asn) + AMP + diphosphate + H(+)</text>
        <dbReference type="Rhea" id="RHEA:11180"/>
        <dbReference type="Rhea" id="RHEA-COMP:9659"/>
        <dbReference type="Rhea" id="RHEA-COMP:9674"/>
        <dbReference type="ChEBI" id="CHEBI:15378"/>
        <dbReference type="ChEBI" id="CHEBI:30616"/>
        <dbReference type="ChEBI" id="CHEBI:33019"/>
        <dbReference type="ChEBI" id="CHEBI:58048"/>
        <dbReference type="ChEBI" id="CHEBI:78442"/>
        <dbReference type="ChEBI" id="CHEBI:78515"/>
        <dbReference type="ChEBI" id="CHEBI:456215"/>
        <dbReference type="EC" id="6.1.1.22"/>
    </reaction>
</comment>
<dbReference type="GO" id="GO:0004816">
    <property type="term" value="F:asparagine-tRNA ligase activity"/>
    <property type="evidence" value="ECO:0007669"/>
    <property type="project" value="UniProtKB-UniRule"/>
</dbReference>
<dbReference type="PANTHER" id="PTHR22594">
    <property type="entry name" value="ASPARTYL/LYSYL-TRNA SYNTHETASE"/>
    <property type="match status" value="1"/>
</dbReference>